<dbReference type="AlphaFoldDB" id="A0A0B2VRL3"/>
<dbReference type="EMBL" id="JPKZ01001095">
    <property type="protein sequence ID" value="KHN83969.1"/>
    <property type="molecule type" value="Genomic_DNA"/>
</dbReference>
<name>A0A0B2VRL3_TOXCA</name>
<dbReference type="Proteomes" id="UP000031036">
    <property type="component" value="Unassembled WGS sequence"/>
</dbReference>
<protein>
    <recommendedName>
        <fullName evidence="3">EGF-like domain-containing protein</fullName>
    </recommendedName>
</protein>
<evidence type="ECO:0000313" key="1">
    <source>
        <dbReference type="EMBL" id="KHN83969.1"/>
    </source>
</evidence>
<gene>
    <name evidence="1" type="ORF">Tcan_00035</name>
</gene>
<organism evidence="1 2">
    <name type="scientific">Toxocara canis</name>
    <name type="common">Canine roundworm</name>
    <dbReference type="NCBI Taxonomy" id="6265"/>
    <lineage>
        <taxon>Eukaryota</taxon>
        <taxon>Metazoa</taxon>
        <taxon>Ecdysozoa</taxon>
        <taxon>Nematoda</taxon>
        <taxon>Chromadorea</taxon>
        <taxon>Rhabditida</taxon>
        <taxon>Spirurina</taxon>
        <taxon>Ascaridomorpha</taxon>
        <taxon>Ascaridoidea</taxon>
        <taxon>Toxocaridae</taxon>
        <taxon>Toxocara</taxon>
    </lineage>
</organism>
<evidence type="ECO:0008006" key="3">
    <source>
        <dbReference type="Google" id="ProtNLM"/>
    </source>
</evidence>
<proteinExistence type="predicted"/>
<dbReference type="OrthoDB" id="5989513at2759"/>
<comment type="caution">
    <text evidence="1">The sequence shown here is derived from an EMBL/GenBank/DDBJ whole genome shotgun (WGS) entry which is preliminary data.</text>
</comment>
<reference evidence="1 2" key="1">
    <citation type="submission" date="2014-11" db="EMBL/GenBank/DDBJ databases">
        <title>Genetic blueprint of the zoonotic pathogen Toxocara canis.</title>
        <authorList>
            <person name="Zhu X.-Q."/>
            <person name="Korhonen P.K."/>
            <person name="Cai H."/>
            <person name="Young N.D."/>
            <person name="Nejsum P."/>
            <person name="von Samson-Himmelstjerna G."/>
            <person name="Boag P.R."/>
            <person name="Tan P."/>
            <person name="Li Q."/>
            <person name="Min J."/>
            <person name="Yang Y."/>
            <person name="Wang X."/>
            <person name="Fang X."/>
            <person name="Hall R.S."/>
            <person name="Hofmann A."/>
            <person name="Sternberg P.W."/>
            <person name="Jex A.R."/>
            <person name="Gasser R.B."/>
        </authorList>
    </citation>
    <scope>NUCLEOTIDE SEQUENCE [LARGE SCALE GENOMIC DNA]</scope>
    <source>
        <strain evidence="1">PN_DK_2014</strain>
    </source>
</reference>
<evidence type="ECO:0000313" key="2">
    <source>
        <dbReference type="Proteomes" id="UP000031036"/>
    </source>
</evidence>
<feature type="non-terminal residue" evidence="1">
    <location>
        <position position="104"/>
    </location>
</feature>
<accession>A0A0B2VRL3</accession>
<dbReference type="STRING" id="6265.A0A0B2VRL3"/>
<feature type="non-terminal residue" evidence="1">
    <location>
        <position position="1"/>
    </location>
</feature>
<keyword evidence="2" id="KW-1185">Reference proteome</keyword>
<sequence length="104" mass="11535">NGIVGCVTLVALSVGKRFALDFPEAERSEGVIDGCKSLCDTHQCNEGRCVDFFDEAVCDCRGTLKSGEHCDQDIKSLNVSWDQYIAYEISEKESQPHIISIDFK</sequence>